<feature type="signal peptide" evidence="14">
    <location>
        <begin position="1"/>
        <end position="30"/>
    </location>
</feature>
<comment type="similarity">
    <text evidence="11 12">Belongs to the TonB-dependent receptor family.</text>
</comment>
<name>A0A3N0VGV3_9GAMM</name>
<keyword evidence="2 11" id="KW-0813">Transport</keyword>
<evidence type="ECO:0000256" key="11">
    <source>
        <dbReference type="PROSITE-ProRule" id="PRU01360"/>
    </source>
</evidence>
<dbReference type="PROSITE" id="PS52016">
    <property type="entry name" value="TONB_DEPENDENT_REC_3"/>
    <property type="match status" value="1"/>
</dbReference>
<feature type="chain" id="PRO_5018121444" evidence="14">
    <location>
        <begin position="31"/>
        <end position="828"/>
    </location>
</feature>
<proteinExistence type="inferred from homology"/>
<keyword evidence="8 12" id="KW-0798">TonB box</keyword>
<evidence type="ECO:0000256" key="1">
    <source>
        <dbReference type="ARBA" id="ARBA00004571"/>
    </source>
</evidence>
<evidence type="ECO:0000256" key="9">
    <source>
        <dbReference type="ARBA" id="ARBA00023136"/>
    </source>
</evidence>
<dbReference type="InterPro" id="IPR036942">
    <property type="entry name" value="Beta-barrel_TonB_sf"/>
</dbReference>
<evidence type="ECO:0000256" key="6">
    <source>
        <dbReference type="ARBA" id="ARBA00023004"/>
    </source>
</evidence>
<evidence type="ECO:0000256" key="10">
    <source>
        <dbReference type="ARBA" id="ARBA00023237"/>
    </source>
</evidence>
<keyword evidence="17" id="KW-0675">Receptor</keyword>
<protein>
    <submittedName>
        <fullName evidence="17">TonB-dependent receptor</fullName>
    </submittedName>
</protein>
<dbReference type="InterPro" id="IPR039426">
    <property type="entry name" value="TonB-dep_rcpt-like"/>
</dbReference>
<keyword evidence="5 11" id="KW-0812">Transmembrane</keyword>
<dbReference type="InterPro" id="IPR000531">
    <property type="entry name" value="Beta-barrel_TonB"/>
</dbReference>
<evidence type="ECO:0000313" key="18">
    <source>
        <dbReference type="Proteomes" id="UP000282106"/>
    </source>
</evidence>
<evidence type="ECO:0000259" key="16">
    <source>
        <dbReference type="Pfam" id="PF07715"/>
    </source>
</evidence>
<accession>A0A3N0VGV3</accession>
<dbReference type="GO" id="GO:0009279">
    <property type="term" value="C:cell outer membrane"/>
    <property type="evidence" value="ECO:0007669"/>
    <property type="project" value="UniProtKB-SubCell"/>
</dbReference>
<evidence type="ECO:0000259" key="15">
    <source>
        <dbReference type="Pfam" id="PF00593"/>
    </source>
</evidence>
<gene>
    <name evidence="17" type="ORF">ED208_05995</name>
</gene>
<feature type="region of interest" description="Disordered" evidence="13">
    <location>
        <begin position="680"/>
        <end position="705"/>
    </location>
</feature>
<dbReference type="RefSeq" id="WP_123210966.1">
    <property type="nucleotide sequence ID" value="NZ_RJVO01000002.1"/>
</dbReference>
<dbReference type="InterPro" id="IPR012910">
    <property type="entry name" value="Plug_dom"/>
</dbReference>
<keyword evidence="6" id="KW-0408">Iron</keyword>
<dbReference type="EMBL" id="RJVO01000002">
    <property type="protein sequence ID" value="ROH91922.1"/>
    <property type="molecule type" value="Genomic_DNA"/>
</dbReference>
<dbReference type="PANTHER" id="PTHR32552">
    <property type="entry name" value="FERRICHROME IRON RECEPTOR-RELATED"/>
    <property type="match status" value="1"/>
</dbReference>
<feature type="compositionally biased region" description="Polar residues" evidence="13">
    <location>
        <begin position="689"/>
        <end position="705"/>
    </location>
</feature>
<reference evidence="17 18" key="1">
    <citation type="submission" date="2018-10" db="EMBL/GenBank/DDBJ databases">
        <authorList>
            <person name="Chen W.-M."/>
        </authorList>
    </citation>
    <scope>NUCLEOTIDE SEQUENCE [LARGE SCALE GENOMIC DNA]</scope>
    <source>
        <strain evidence="17 18">THS-13</strain>
    </source>
</reference>
<keyword evidence="3 11" id="KW-1134">Transmembrane beta strand</keyword>
<keyword evidence="10 11" id="KW-0998">Cell outer membrane</keyword>
<feature type="domain" description="TonB-dependent receptor plug" evidence="16">
    <location>
        <begin position="79"/>
        <end position="185"/>
    </location>
</feature>
<dbReference type="Proteomes" id="UP000282106">
    <property type="component" value="Unassembled WGS sequence"/>
</dbReference>
<evidence type="ECO:0000256" key="8">
    <source>
        <dbReference type="ARBA" id="ARBA00023077"/>
    </source>
</evidence>
<evidence type="ECO:0000256" key="14">
    <source>
        <dbReference type="SAM" id="SignalP"/>
    </source>
</evidence>
<comment type="subcellular location">
    <subcellularLocation>
        <location evidence="1 11">Cell outer membrane</location>
        <topology evidence="1 11">Multi-pass membrane protein</topology>
    </subcellularLocation>
</comment>
<evidence type="ECO:0000256" key="13">
    <source>
        <dbReference type="SAM" id="MobiDB-lite"/>
    </source>
</evidence>
<dbReference type="PANTHER" id="PTHR32552:SF81">
    <property type="entry name" value="TONB-DEPENDENT OUTER MEMBRANE RECEPTOR"/>
    <property type="match status" value="1"/>
</dbReference>
<dbReference type="Pfam" id="PF00593">
    <property type="entry name" value="TonB_dep_Rec_b-barrel"/>
    <property type="match status" value="1"/>
</dbReference>
<dbReference type="SUPFAM" id="SSF56935">
    <property type="entry name" value="Porins"/>
    <property type="match status" value="1"/>
</dbReference>
<keyword evidence="9 11" id="KW-0472">Membrane</keyword>
<evidence type="ECO:0000313" key="17">
    <source>
        <dbReference type="EMBL" id="ROH91922.1"/>
    </source>
</evidence>
<evidence type="ECO:0000256" key="4">
    <source>
        <dbReference type="ARBA" id="ARBA00022496"/>
    </source>
</evidence>
<dbReference type="InParanoid" id="A0A3N0VGV3"/>
<organism evidence="17 18">
    <name type="scientific">Stagnimonas aquatica</name>
    <dbReference type="NCBI Taxonomy" id="2689987"/>
    <lineage>
        <taxon>Bacteria</taxon>
        <taxon>Pseudomonadati</taxon>
        <taxon>Pseudomonadota</taxon>
        <taxon>Gammaproteobacteria</taxon>
        <taxon>Nevskiales</taxon>
        <taxon>Nevskiaceae</taxon>
        <taxon>Stagnimonas</taxon>
    </lineage>
</organism>
<dbReference type="Gene3D" id="2.40.170.20">
    <property type="entry name" value="TonB-dependent receptor, beta-barrel domain"/>
    <property type="match status" value="1"/>
</dbReference>
<keyword evidence="4" id="KW-0410">Iron transport</keyword>
<evidence type="ECO:0000256" key="3">
    <source>
        <dbReference type="ARBA" id="ARBA00022452"/>
    </source>
</evidence>
<dbReference type="AlphaFoldDB" id="A0A3N0VGV3"/>
<dbReference type="Pfam" id="PF07715">
    <property type="entry name" value="Plug"/>
    <property type="match status" value="1"/>
</dbReference>
<evidence type="ECO:0000256" key="12">
    <source>
        <dbReference type="RuleBase" id="RU003357"/>
    </source>
</evidence>
<feature type="domain" description="TonB-dependent receptor-like beta-barrel" evidence="15">
    <location>
        <begin position="287"/>
        <end position="789"/>
    </location>
</feature>
<comment type="caution">
    <text evidence="17">The sequence shown here is derived from an EMBL/GenBank/DDBJ whole genome shotgun (WGS) entry which is preliminary data.</text>
</comment>
<evidence type="ECO:0000256" key="7">
    <source>
        <dbReference type="ARBA" id="ARBA00023065"/>
    </source>
</evidence>
<keyword evidence="14" id="KW-0732">Signal</keyword>
<dbReference type="GO" id="GO:0006826">
    <property type="term" value="P:iron ion transport"/>
    <property type="evidence" value="ECO:0007669"/>
    <property type="project" value="UniProtKB-KW"/>
</dbReference>
<evidence type="ECO:0000256" key="5">
    <source>
        <dbReference type="ARBA" id="ARBA00022692"/>
    </source>
</evidence>
<keyword evidence="7" id="KW-0406">Ion transport</keyword>
<sequence length="828" mass="90540">MFPLSTRRARGRRPWLCALALSLLATKLLAQEAPPEPPLADIPVQALPETPAPAASEALAENTRLQDVVVTAQKKKQSLQKVPVSVGVVSGDTLAQAGSFDAGGLENFVANVEIDSDPQAPVIGIRGFFTETDNVGFEPSVGLVFDDLSLGRPEFIPDGLFDLDRVEVLRGTQGTLFGKNTIAGVINFQTAEPVGQPQASVTLTGARPLQRRVETMFNLPFDEDYAARLAGVNWLQNGEIYNSTLNRDEGRSQQTAGRLKFLARPSEDWRISLSTQLSKTEVDYATWQLYDIDQDALDYARGFDASTEDNPLDRHTAFNLPGYVNRDSNVSRLLVAYEPQRAPAGLDDFSLTLIGGHAGTKFQALIDSDVTAADIISTYFSLDYQQDSVELRTALGSKSLFGLGGAVDAVFGVYGLRARLHSSLDNYAGDDLINFALSPAGFEVLGLPAPDFLDPILGAIPDFSLPLNDGVLRGFRQDANSEALFGQMSWHFTERYALILGGRLGQETKKANFNTEQVGPGVVALVVGADPFTDRRERKEKDFSPKLGLEAQWTPDLMNYLSWTRGFKGGGFNGAADTNENLEFEPEHASSWEAGLKSRWLGRSLTLNLALYRTDIQNLQVVDLTDFTYVIGNAAEARLQGLELEARWRPKRARWFEFNASAAVSKAEYLSYPEAPLSQTEAAERSQRSECQGSAQNQPASCRSQDLSGRTLANAPTVTLSASPTLLFPVPYSESLGLAWSVDVSYRGDQYSATDLDPHSHQAGYTLLGSRLVLAPKSRRWAIVASGSNLTDERKLDLVFDHSVFNNSFVGQQITGRVLLLSFQASWK</sequence>
<keyword evidence="18" id="KW-1185">Reference proteome</keyword>
<evidence type="ECO:0000256" key="2">
    <source>
        <dbReference type="ARBA" id="ARBA00022448"/>
    </source>
</evidence>